<evidence type="ECO:0000313" key="3">
    <source>
        <dbReference type="RefSeq" id="XP_022300269.1"/>
    </source>
</evidence>
<organism evidence="2 3">
    <name type="scientific">Crassostrea virginica</name>
    <name type="common">Eastern oyster</name>
    <dbReference type="NCBI Taxonomy" id="6565"/>
    <lineage>
        <taxon>Eukaryota</taxon>
        <taxon>Metazoa</taxon>
        <taxon>Spiralia</taxon>
        <taxon>Lophotrochozoa</taxon>
        <taxon>Mollusca</taxon>
        <taxon>Bivalvia</taxon>
        <taxon>Autobranchia</taxon>
        <taxon>Pteriomorphia</taxon>
        <taxon>Ostreida</taxon>
        <taxon>Ostreoidea</taxon>
        <taxon>Ostreidae</taxon>
        <taxon>Crassostrea</taxon>
    </lineage>
</organism>
<dbReference type="AlphaFoldDB" id="A0A8B8BBY1"/>
<evidence type="ECO:0000313" key="2">
    <source>
        <dbReference type="Proteomes" id="UP000694844"/>
    </source>
</evidence>
<evidence type="ECO:0000256" key="1">
    <source>
        <dbReference type="SAM" id="Phobius"/>
    </source>
</evidence>
<dbReference type="GeneID" id="111108570"/>
<keyword evidence="2" id="KW-1185">Reference proteome</keyword>
<proteinExistence type="predicted"/>
<dbReference type="KEGG" id="cvn:111108570"/>
<keyword evidence="1" id="KW-0812">Transmembrane</keyword>
<dbReference type="Proteomes" id="UP000694844">
    <property type="component" value="Chromosome 8"/>
</dbReference>
<protein>
    <submittedName>
        <fullName evidence="3">Uncharacterized protein LOC111108570</fullName>
    </submittedName>
</protein>
<reference evidence="3" key="1">
    <citation type="submission" date="2025-08" db="UniProtKB">
        <authorList>
            <consortium name="RefSeq"/>
        </authorList>
    </citation>
    <scope>IDENTIFICATION</scope>
    <source>
        <tissue evidence="3">Whole sample</tissue>
    </source>
</reference>
<dbReference type="RefSeq" id="XP_022300269.1">
    <property type="nucleotide sequence ID" value="XM_022444561.1"/>
</dbReference>
<keyword evidence="1" id="KW-0472">Membrane</keyword>
<keyword evidence="1" id="KW-1133">Transmembrane helix</keyword>
<feature type="transmembrane region" description="Helical" evidence="1">
    <location>
        <begin position="26"/>
        <end position="46"/>
    </location>
</feature>
<accession>A0A8B8BBY1</accession>
<gene>
    <name evidence="3" type="primary">LOC111108570</name>
</gene>
<sequence>MDGKNAKVESFRILIETQWNTLKENAVLVFFGVVLFAGAMAVFVGAHCTRRRNVEVPTMRGSTEEHRPCNSELFAEKSDLHNIHGSTGEEIGKEKLELEKLDEKRDNNTTQGVCCRREAGSDDAYSSVYNVLQPNYGTERCRPQQ</sequence>
<name>A0A8B8BBY1_CRAVI</name>